<dbReference type="GeneID" id="37040391"/>
<feature type="region of interest" description="Disordered" evidence="5">
    <location>
        <begin position="334"/>
        <end position="390"/>
    </location>
</feature>
<dbReference type="InterPro" id="IPR026825">
    <property type="entry name" value="Vac14"/>
</dbReference>
<comment type="similarity">
    <text evidence="2">Belongs to the VAC14 family.</text>
</comment>
<dbReference type="InParanoid" id="A0A316YCG3"/>
<evidence type="ECO:0000256" key="4">
    <source>
        <dbReference type="ARBA" id="ARBA00023136"/>
    </source>
</evidence>
<evidence type="ECO:0000256" key="2">
    <source>
        <dbReference type="ARBA" id="ARBA00010225"/>
    </source>
</evidence>
<dbReference type="FunCoup" id="A0A316YCG3">
    <property type="interactions" value="573"/>
</dbReference>
<evidence type="ECO:0000256" key="5">
    <source>
        <dbReference type="SAM" id="MobiDB-lite"/>
    </source>
</evidence>
<dbReference type="InterPro" id="IPR011989">
    <property type="entry name" value="ARM-like"/>
</dbReference>
<keyword evidence="8" id="KW-1185">Reference proteome</keyword>
<proteinExistence type="inferred from homology"/>
<sequence length="897" mass="98524">IDAALQKALLDRVYDKRKAATLDLERQVREALAKNDRARINVFVEQLTSLLNSNLPSSSSSSSNSPQSVNARNGALIGLAGVAIALGIEIAPYLQTIVPPILVCFADPDSKIRYFACESFYNIAKVCKGEILMYFNETFDALSRLAADSELSVKNGAELLDRLLKDIVCEAAPHYVSQYQDTALIRARQDSSEGNLGGAAELDVAREKAHHHSHRHDAVRDGRHEIDEDGAGDGGGDKVFSLARFVPLLAERMYVLSPFTRNYLVSWVTVLDSVPDLELVSFLPSFLDGLLKYLSDPNTDVRVATANVLADFLREIREAAEVARIRGEAEARRAQKEKEKQAQSQERVAAVDEGAEEEKREADGEEGPKEGAEEHEEKDEALEEGDEDWMPAPEVRIDYAAIMEILINHITYPDEEIQATTLQWIAELLVVIKDVVVPFVPRLIPAILPSLAHHSPAIQTAANVTNANLYQVVQSLSWATSASLSSQPEAEPIPLAKQKERAPLSQGVASPRVRSSSNADDVEPITGALGISIDGTGEAGAGLGGEVAPNDPFDLQTTVNVLTLQLIDEHEETRVTALEWLLMLHQKAPRRILSIDDGTFPALLKTLSDPSEEVIKCDLRLLAQMSGASDEAYNSYLANLVSLFSTDRRLLEARGSLIIRQLCTSLHTERVFRTLAEILERDEDLEFASIMVTNLSMILITSPELSDFRKRLKNLDSKDGSQLFNSLYRSWCHNAVATFSLCLLAQAYEHAANLLPIFAELEMTVGLLIQIDKLVQLLESPIFTALRLQLLEPDRHPFLFKCLYGILMLLPQSSAFATLRNRLNAVNGLGYLNVVPRATSASVSSSSSASSAAATAASKSRVGSGKDDIKWAELLTHFRAVQARHERSRRVAHSASS</sequence>
<comment type="subcellular location">
    <subcellularLocation>
        <location evidence="1">Endomembrane system</location>
    </subcellularLocation>
</comment>
<feature type="domain" description="Vacuolar protein 14 C-terminal Fig4-binding" evidence="6">
    <location>
        <begin position="649"/>
        <end position="826"/>
    </location>
</feature>
<dbReference type="AlphaFoldDB" id="A0A316YCG3"/>
<keyword evidence="4" id="KW-0472">Membrane</keyword>
<feature type="compositionally biased region" description="Basic and acidic residues" evidence="5">
    <location>
        <begin position="216"/>
        <end position="226"/>
    </location>
</feature>
<dbReference type="PANTHER" id="PTHR16023">
    <property type="entry name" value="TAX1 BINDING PROTEIN-RELATED"/>
    <property type="match status" value="1"/>
</dbReference>
<feature type="compositionally biased region" description="Basic and acidic residues" evidence="5">
    <location>
        <begin position="357"/>
        <end position="372"/>
    </location>
</feature>
<dbReference type="PANTHER" id="PTHR16023:SF0">
    <property type="entry name" value="PROTEIN VAC14 HOMOLOG"/>
    <property type="match status" value="1"/>
</dbReference>
<feature type="non-terminal residue" evidence="7">
    <location>
        <position position="1"/>
    </location>
</feature>
<dbReference type="SUPFAM" id="SSF48371">
    <property type="entry name" value="ARM repeat"/>
    <property type="match status" value="1"/>
</dbReference>
<dbReference type="Proteomes" id="UP000245768">
    <property type="component" value="Unassembled WGS sequence"/>
</dbReference>
<dbReference type="RefSeq" id="XP_025373772.1">
    <property type="nucleotide sequence ID" value="XM_025518475.1"/>
</dbReference>
<dbReference type="GO" id="GO:0010008">
    <property type="term" value="C:endosome membrane"/>
    <property type="evidence" value="ECO:0007669"/>
    <property type="project" value="TreeGrafter"/>
</dbReference>
<dbReference type="STRING" id="215250.A0A316YCG3"/>
<dbReference type="InterPro" id="IPR021841">
    <property type="entry name" value="VAC14_Fig4p-bd"/>
</dbReference>
<evidence type="ECO:0000313" key="8">
    <source>
        <dbReference type="Proteomes" id="UP000245768"/>
    </source>
</evidence>
<dbReference type="Pfam" id="PF11916">
    <property type="entry name" value="Vac14_Fig4_bd"/>
    <property type="match status" value="1"/>
</dbReference>
<dbReference type="GO" id="GO:0006661">
    <property type="term" value="P:phosphatidylinositol biosynthetic process"/>
    <property type="evidence" value="ECO:0007669"/>
    <property type="project" value="InterPro"/>
</dbReference>
<feature type="non-terminal residue" evidence="7">
    <location>
        <position position="897"/>
    </location>
</feature>
<feature type="compositionally biased region" description="Acidic residues" evidence="5">
    <location>
        <begin position="373"/>
        <end position="389"/>
    </location>
</feature>
<evidence type="ECO:0000313" key="7">
    <source>
        <dbReference type="EMBL" id="PWN86574.1"/>
    </source>
</evidence>
<reference evidence="7 8" key="1">
    <citation type="journal article" date="2018" name="Mol. Biol. Evol.">
        <title>Broad Genomic Sampling Reveals a Smut Pathogenic Ancestry of the Fungal Clade Ustilaginomycotina.</title>
        <authorList>
            <person name="Kijpornyongpan T."/>
            <person name="Mondo S.J."/>
            <person name="Barry K."/>
            <person name="Sandor L."/>
            <person name="Lee J."/>
            <person name="Lipzen A."/>
            <person name="Pangilinan J."/>
            <person name="LaButti K."/>
            <person name="Hainaut M."/>
            <person name="Henrissat B."/>
            <person name="Grigoriev I.V."/>
            <person name="Spatafora J.W."/>
            <person name="Aime M.C."/>
        </authorList>
    </citation>
    <scope>NUCLEOTIDE SEQUENCE [LARGE SCALE GENOMIC DNA]</scope>
    <source>
        <strain evidence="7 8">MCA 4198</strain>
    </source>
</reference>
<dbReference type="InterPro" id="IPR016024">
    <property type="entry name" value="ARM-type_fold"/>
</dbReference>
<dbReference type="GO" id="GO:0070772">
    <property type="term" value="C:PAS complex"/>
    <property type="evidence" value="ECO:0007669"/>
    <property type="project" value="InterPro"/>
</dbReference>
<evidence type="ECO:0000256" key="1">
    <source>
        <dbReference type="ARBA" id="ARBA00004308"/>
    </source>
</evidence>
<dbReference type="GO" id="GO:0000329">
    <property type="term" value="C:fungal-type vacuole membrane"/>
    <property type="evidence" value="ECO:0007669"/>
    <property type="project" value="TreeGrafter"/>
</dbReference>
<dbReference type="OrthoDB" id="5574975at2759"/>
<keyword evidence="3" id="KW-0677">Repeat</keyword>
<feature type="region of interest" description="Disordered" evidence="5">
    <location>
        <begin position="489"/>
        <end position="521"/>
    </location>
</feature>
<evidence type="ECO:0000256" key="3">
    <source>
        <dbReference type="ARBA" id="ARBA00022737"/>
    </source>
</evidence>
<name>A0A316YCG3_9BASI</name>
<feature type="region of interest" description="Disordered" evidence="5">
    <location>
        <begin position="212"/>
        <end position="232"/>
    </location>
</feature>
<dbReference type="EMBL" id="KZ819644">
    <property type="protein sequence ID" value="PWN86574.1"/>
    <property type="molecule type" value="Genomic_DNA"/>
</dbReference>
<protein>
    <submittedName>
        <fullName evidence="7">ARM repeat-containing protein</fullName>
    </submittedName>
</protein>
<organism evidence="7 8">
    <name type="scientific">Acaromyces ingoldii</name>
    <dbReference type="NCBI Taxonomy" id="215250"/>
    <lineage>
        <taxon>Eukaryota</taxon>
        <taxon>Fungi</taxon>
        <taxon>Dikarya</taxon>
        <taxon>Basidiomycota</taxon>
        <taxon>Ustilaginomycotina</taxon>
        <taxon>Exobasidiomycetes</taxon>
        <taxon>Exobasidiales</taxon>
        <taxon>Cryptobasidiaceae</taxon>
        <taxon>Acaromyces</taxon>
    </lineage>
</organism>
<accession>A0A316YCG3</accession>
<dbReference type="Pfam" id="PF12755">
    <property type="entry name" value="Vac14_Fab1_bd"/>
    <property type="match status" value="1"/>
</dbReference>
<evidence type="ECO:0000259" key="6">
    <source>
        <dbReference type="Pfam" id="PF11916"/>
    </source>
</evidence>
<dbReference type="Gene3D" id="1.25.10.10">
    <property type="entry name" value="Leucine-rich Repeat Variant"/>
    <property type="match status" value="4"/>
</dbReference>
<gene>
    <name evidence="7" type="ORF">FA10DRAFT_214327</name>
</gene>